<dbReference type="EMBL" id="KZ559173">
    <property type="protein sequence ID" value="PLB34772.1"/>
    <property type="molecule type" value="Genomic_DNA"/>
</dbReference>
<accession>A0A2I2F2A5</accession>
<sequence length="74" mass="8284">MLTSHGWSTSLPIPCITRFGPSKVPGKSGSGVGSFHQGQLLNETRDIYPYHDFRSSHSLTRTLLHPPWGCWKCM</sequence>
<name>A0A2I2F2A5_ASPCN</name>
<dbReference type="GeneID" id="36521151"/>
<gene>
    <name evidence="1" type="ORF">BDW47DRAFT_111638</name>
</gene>
<evidence type="ECO:0000313" key="1">
    <source>
        <dbReference type="EMBL" id="PLB34772.1"/>
    </source>
</evidence>
<evidence type="ECO:0000313" key="2">
    <source>
        <dbReference type="Proteomes" id="UP000234585"/>
    </source>
</evidence>
<reference evidence="1 2" key="1">
    <citation type="submission" date="2017-12" db="EMBL/GenBank/DDBJ databases">
        <authorList>
            <consortium name="DOE Joint Genome Institute"/>
            <person name="Haridas S."/>
            <person name="Kjaerbolling I."/>
            <person name="Vesth T.C."/>
            <person name="Frisvad J.C."/>
            <person name="Nybo J.L."/>
            <person name="Theobald S."/>
            <person name="Kuo A."/>
            <person name="Bowyer P."/>
            <person name="Matsuda Y."/>
            <person name="Mondo S."/>
            <person name="Lyhne E.K."/>
            <person name="Kogle M.E."/>
            <person name="Clum A."/>
            <person name="Lipzen A."/>
            <person name="Salamov A."/>
            <person name="Ngan C.Y."/>
            <person name="Daum C."/>
            <person name="Chiniquy J."/>
            <person name="Barry K."/>
            <person name="LaButti K."/>
            <person name="Simmons B.A."/>
            <person name="Magnuson J.K."/>
            <person name="Mortensen U.H."/>
            <person name="Larsen T.O."/>
            <person name="Grigoriev I.V."/>
            <person name="Baker S.E."/>
            <person name="Andersen M.R."/>
            <person name="Nordberg H.P."/>
            <person name="Cantor M.N."/>
            <person name="Hua S.X."/>
        </authorList>
    </citation>
    <scope>NUCLEOTIDE SEQUENCE [LARGE SCALE GENOMIC DNA]</scope>
    <source>
        <strain evidence="1 2">CBS 102.13</strain>
    </source>
</reference>
<keyword evidence="2" id="KW-1185">Reference proteome</keyword>
<dbReference type="AlphaFoldDB" id="A0A2I2F2A5"/>
<organism evidence="1 2">
    <name type="scientific">Aspergillus candidus</name>
    <dbReference type="NCBI Taxonomy" id="41067"/>
    <lineage>
        <taxon>Eukaryota</taxon>
        <taxon>Fungi</taxon>
        <taxon>Dikarya</taxon>
        <taxon>Ascomycota</taxon>
        <taxon>Pezizomycotina</taxon>
        <taxon>Eurotiomycetes</taxon>
        <taxon>Eurotiomycetidae</taxon>
        <taxon>Eurotiales</taxon>
        <taxon>Aspergillaceae</taxon>
        <taxon>Aspergillus</taxon>
        <taxon>Aspergillus subgen. Circumdati</taxon>
    </lineage>
</organism>
<dbReference type="Proteomes" id="UP000234585">
    <property type="component" value="Unassembled WGS sequence"/>
</dbReference>
<dbReference type="RefSeq" id="XP_024668784.1">
    <property type="nucleotide sequence ID" value="XM_024813991.1"/>
</dbReference>
<protein>
    <submittedName>
        <fullName evidence="1">Uncharacterized protein</fullName>
    </submittedName>
</protein>
<proteinExistence type="predicted"/>